<organism evidence="1 2">
    <name type="scientific">Ensete ventricosum</name>
    <name type="common">Abyssinian banana</name>
    <name type="synonym">Musa ensete</name>
    <dbReference type="NCBI Taxonomy" id="4639"/>
    <lineage>
        <taxon>Eukaryota</taxon>
        <taxon>Viridiplantae</taxon>
        <taxon>Streptophyta</taxon>
        <taxon>Embryophyta</taxon>
        <taxon>Tracheophyta</taxon>
        <taxon>Spermatophyta</taxon>
        <taxon>Magnoliopsida</taxon>
        <taxon>Liliopsida</taxon>
        <taxon>Zingiberales</taxon>
        <taxon>Musaceae</taxon>
        <taxon>Ensete</taxon>
    </lineage>
</organism>
<name>A0A427AW76_ENSVE</name>
<gene>
    <name evidence="1" type="ORF">B296_00008887</name>
</gene>
<comment type="caution">
    <text evidence="1">The sequence shown here is derived from an EMBL/GenBank/DDBJ whole genome shotgun (WGS) entry which is preliminary data.</text>
</comment>
<reference evidence="1 2" key="1">
    <citation type="journal article" date="2014" name="Agronomy (Basel)">
        <title>A Draft Genome Sequence for Ensete ventricosum, the Drought-Tolerant Tree Against Hunger.</title>
        <authorList>
            <person name="Harrison J."/>
            <person name="Moore K.A."/>
            <person name="Paszkiewicz K."/>
            <person name="Jones T."/>
            <person name="Grant M."/>
            <person name="Ambacheew D."/>
            <person name="Muzemil S."/>
            <person name="Studholme D.J."/>
        </authorList>
    </citation>
    <scope>NUCLEOTIDE SEQUENCE [LARGE SCALE GENOMIC DNA]</scope>
</reference>
<evidence type="ECO:0000313" key="2">
    <source>
        <dbReference type="Proteomes" id="UP000287651"/>
    </source>
</evidence>
<dbReference type="EMBL" id="AMZH03001128">
    <property type="protein sequence ID" value="RRT80498.1"/>
    <property type="molecule type" value="Genomic_DNA"/>
</dbReference>
<accession>A0A427AW76</accession>
<proteinExistence type="predicted"/>
<feature type="non-terminal residue" evidence="1">
    <location>
        <position position="1"/>
    </location>
</feature>
<sequence length="70" mass="7675">NPNRSPYPHYAIATVVLVQPTGLLAASDRPAHGRHIAGEWVSCQQAVPLWALPLCDLVTSEHHSLWVGRI</sequence>
<protein>
    <submittedName>
        <fullName evidence="1">Uncharacterized protein</fullName>
    </submittedName>
</protein>
<dbReference type="AlphaFoldDB" id="A0A427AW76"/>
<evidence type="ECO:0000313" key="1">
    <source>
        <dbReference type="EMBL" id="RRT80498.1"/>
    </source>
</evidence>
<dbReference type="Proteomes" id="UP000287651">
    <property type="component" value="Unassembled WGS sequence"/>
</dbReference>